<keyword evidence="2" id="KW-1185">Reference proteome</keyword>
<evidence type="ECO:0008006" key="3">
    <source>
        <dbReference type="Google" id="ProtNLM"/>
    </source>
</evidence>
<accession>A0AAV4JK52</accession>
<gene>
    <name evidence="1" type="ORF">ElyMa_006971500</name>
</gene>
<proteinExistence type="predicted"/>
<dbReference type="Proteomes" id="UP000762676">
    <property type="component" value="Unassembled WGS sequence"/>
</dbReference>
<evidence type="ECO:0000313" key="2">
    <source>
        <dbReference type="Proteomes" id="UP000762676"/>
    </source>
</evidence>
<evidence type="ECO:0000313" key="1">
    <source>
        <dbReference type="EMBL" id="GFS23222.1"/>
    </source>
</evidence>
<organism evidence="1 2">
    <name type="scientific">Elysia marginata</name>
    <dbReference type="NCBI Taxonomy" id="1093978"/>
    <lineage>
        <taxon>Eukaryota</taxon>
        <taxon>Metazoa</taxon>
        <taxon>Spiralia</taxon>
        <taxon>Lophotrochozoa</taxon>
        <taxon>Mollusca</taxon>
        <taxon>Gastropoda</taxon>
        <taxon>Heterobranchia</taxon>
        <taxon>Euthyneura</taxon>
        <taxon>Panpulmonata</taxon>
        <taxon>Sacoglossa</taxon>
        <taxon>Placobranchoidea</taxon>
        <taxon>Plakobranchidae</taxon>
        <taxon>Elysia</taxon>
    </lineage>
</organism>
<dbReference type="EMBL" id="BMAT01013933">
    <property type="protein sequence ID" value="GFS23222.1"/>
    <property type="molecule type" value="Genomic_DNA"/>
</dbReference>
<reference evidence="1 2" key="1">
    <citation type="journal article" date="2021" name="Elife">
        <title>Chloroplast acquisition without the gene transfer in kleptoplastic sea slugs, Plakobranchus ocellatus.</title>
        <authorList>
            <person name="Maeda T."/>
            <person name="Takahashi S."/>
            <person name="Yoshida T."/>
            <person name="Shimamura S."/>
            <person name="Takaki Y."/>
            <person name="Nagai Y."/>
            <person name="Toyoda A."/>
            <person name="Suzuki Y."/>
            <person name="Arimoto A."/>
            <person name="Ishii H."/>
            <person name="Satoh N."/>
            <person name="Nishiyama T."/>
            <person name="Hasebe M."/>
            <person name="Maruyama T."/>
            <person name="Minagawa J."/>
            <person name="Obokata J."/>
            <person name="Shigenobu S."/>
        </authorList>
    </citation>
    <scope>NUCLEOTIDE SEQUENCE [LARGE SCALE GENOMIC DNA]</scope>
</reference>
<name>A0AAV4JK52_9GAST</name>
<dbReference type="AlphaFoldDB" id="A0AAV4JK52"/>
<sequence>MASEVKKESVETSMFPRLPIFSGEDKDTDFDVWHFDVKCLIQEQRWPNRGCRRLCLKTVKLHPKGCHAEDETNKLLKEAFEGGLQRATRAATAYLFTTDIPFDQLQVEVKRKERELGLLQPVTGAAAQDTQFNKLAAQINNSKRR</sequence>
<comment type="caution">
    <text evidence="1">The sequence shown here is derived from an EMBL/GenBank/DDBJ whole genome shotgun (WGS) entry which is preliminary data.</text>
</comment>
<protein>
    <recommendedName>
        <fullName evidence="3">XRN2-binding (XTBD) domain-containing protein</fullName>
    </recommendedName>
</protein>